<dbReference type="Pfam" id="PF04738">
    <property type="entry name" value="Lant_dehydr_N"/>
    <property type="match status" value="1"/>
</dbReference>
<evidence type="ECO:0000259" key="1">
    <source>
        <dbReference type="Pfam" id="PF04738"/>
    </source>
</evidence>
<dbReference type="InterPro" id="IPR006827">
    <property type="entry name" value="Lant_deHydtase_N"/>
</dbReference>
<feature type="domain" description="Lantibiotic dehydratase N-terminal" evidence="1">
    <location>
        <begin position="143"/>
        <end position="400"/>
    </location>
</feature>
<proteinExistence type="predicted"/>
<organism evidence="2 3">
    <name type="scientific">Nonomuraea typhae</name>
    <dbReference type="NCBI Taxonomy" id="2603600"/>
    <lineage>
        <taxon>Bacteria</taxon>
        <taxon>Bacillati</taxon>
        <taxon>Actinomycetota</taxon>
        <taxon>Actinomycetes</taxon>
        <taxon>Streptosporangiales</taxon>
        <taxon>Streptosporangiaceae</taxon>
        <taxon>Nonomuraea</taxon>
    </lineage>
</organism>
<evidence type="ECO:0000313" key="3">
    <source>
        <dbReference type="Proteomes" id="UP001612741"/>
    </source>
</evidence>
<sequence length="862" mass="96057">MDDLTPTFAVRRANLPASAIESLRFTRTAALIKEIIAADTWLEHEGRRISDELYDILADVTEPGLKPLLVGLRRATYAGRRPTGKTFGDRVQAALPEEVRLRVRTWQERLAVRRKAVDDLPAVLEEERQAKLAELLRQAGHDAFRFGLVQGSPTLSARLTEWRAAPPGTQPERKVALRLAKYLARVTAKASPYSTFTATGVGSWNRPDGGWRWSSRLELNCWLAGRLTRALVRRPEPAMRLPVRVNPSAVERDGRVLFLSRKDVEGLASVVVNPALRGCLDHLRDTPGASLADLRDEIERRSGGRRDRVTGYLLQLVDLGLVELCSPVPDQSTDPLLDLAAWLDGEPGEACHDLPDRLRDLRRSLHAYPGLESAEDRAHELESIRSGLAEVFTGAGLDADSLPVKNLVHETAVLDTLAPATREEVTCILPELASIRSFTAIFHPDLPLKLACAHLFRRLVPAGGAMPLMDFYRHVRERIDSGGDAELRAHLNDPFPSYWPLETSAVPAVAALADLREHARADLDAALTGDALARHVDTTVLDRIAASWPAHVRPADSVAFYLQFLPGDGPRAVMNECTIGYGRGQRRIAGSTTAADGRPLYRHPEVTLAECDALLGSCLNLRAPATRAVIDYPAQFSTREGAWRIPLNACRVELDEETGLLILGSSGWSARIRPLHLGLLGELWLPPALRFLVKAFGEPPQLIYQVWSPFFDLERCSRDLGRVKVVRVPRVCVGRVVTVRRTHFVHAADMPQRTKGEADWSYLLRLRAWLEEHDIPHRSYVRVLDRETREGKGDPLMKVRKPMYVDADNWFLVASLERTIRRPDDLVVFQESLPDLTDAPAYGTGRHVTEHVVELSHRLSLD</sequence>
<comment type="caution">
    <text evidence="2">The sequence shown here is derived from an EMBL/GenBank/DDBJ whole genome shotgun (WGS) entry which is preliminary data.</text>
</comment>
<accession>A0ABW7YSY0</accession>
<dbReference type="EMBL" id="JBITGY010000004">
    <property type="protein sequence ID" value="MFI6498958.1"/>
    <property type="molecule type" value="Genomic_DNA"/>
</dbReference>
<name>A0ABW7YSY0_9ACTN</name>
<dbReference type="RefSeq" id="WP_397082191.1">
    <property type="nucleotide sequence ID" value="NZ_JBITGY010000004.1"/>
</dbReference>
<evidence type="ECO:0000313" key="2">
    <source>
        <dbReference type="EMBL" id="MFI6498958.1"/>
    </source>
</evidence>
<gene>
    <name evidence="2" type="ORF">ACIBG2_16340</name>
</gene>
<dbReference type="Proteomes" id="UP001612741">
    <property type="component" value="Unassembled WGS sequence"/>
</dbReference>
<keyword evidence="3" id="KW-1185">Reference proteome</keyword>
<protein>
    <submittedName>
        <fullName evidence="2">Lantibiotic dehydratase</fullName>
    </submittedName>
</protein>
<reference evidence="2 3" key="1">
    <citation type="submission" date="2024-10" db="EMBL/GenBank/DDBJ databases">
        <title>The Natural Products Discovery Center: Release of the First 8490 Sequenced Strains for Exploring Actinobacteria Biosynthetic Diversity.</title>
        <authorList>
            <person name="Kalkreuter E."/>
            <person name="Kautsar S.A."/>
            <person name="Yang D."/>
            <person name="Bader C.D."/>
            <person name="Teijaro C.N."/>
            <person name="Fluegel L."/>
            <person name="Davis C.M."/>
            <person name="Simpson J.R."/>
            <person name="Lauterbach L."/>
            <person name="Steele A.D."/>
            <person name="Gui C."/>
            <person name="Meng S."/>
            <person name="Li G."/>
            <person name="Viehrig K."/>
            <person name="Ye F."/>
            <person name="Su P."/>
            <person name="Kiefer A.F."/>
            <person name="Nichols A."/>
            <person name="Cepeda A.J."/>
            <person name="Yan W."/>
            <person name="Fan B."/>
            <person name="Jiang Y."/>
            <person name="Adhikari A."/>
            <person name="Zheng C.-J."/>
            <person name="Schuster L."/>
            <person name="Cowan T.M."/>
            <person name="Smanski M.J."/>
            <person name="Chevrette M.G."/>
            <person name="De Carvalho L.P.S."/>
            <person name="Shen B."/>
        </authorList>
    </citation>
    <scope>NUCLEOTIDE SEQUENCE [LARGE SCALE GENOMIC DNA]</scope>
    <source>
        <strain evidence="2 3">NPDC050545</strain>
    </source>
</reference>